<dbReference type="Gene3D" id="3.30.450.20">
    <property type="entry name" value="PAS domain"/>
    <property type="match status" value="1"/>
</dbReference>
<dbReference type="InterPro" id="IPR035965">
    <property type="entry name" value="PAS-like_dom_sf"/>
</dbReference>
<dbReference type="Pfam" id="PF13185">
    <property type="entry name" value="GAF_2"/>
    <property type="match status" value="3"/>
</dbReference>
<dbReference type="PANTHER" id="PTHR43156">
    <property type="entry name" value="STAGE II SPORULATION PROTEIN E-RELATED"/>
    <property type="match status" value="1"/>
</dbReference>
<dbReference type="SMART" id="SM00091">
    <property type="entry name" value="PAS"/>
    <property type="match status" value="1"/>
</dbReference>
<feature type="domain" description="PAS" evidence="3">
    <location>
        <begin position="533"/>
        <end position="599"/>
    </location>
</feature>
<evidence type="ECO:0000259" key="3">
    <source>
        <dbReference type="SMART" id="SM00091"/>
    </source>
</evidence>
<evidence type="ECO:0000313" key="5">
    <source>
        <dbReference type="Proteomes" id="UP001162891"/>
    </source>
</evidence>
<dbReference type="Pfam" id="PF08448">
    <property type="entry name" value="PAS_4"/>
    <property type="match status" value="1"/>
</dbReference>
<accession>A0ABM7X0K8</accession>
<dbReference type="EMBL" id="AP025591">
    <property type="protein sequence ID" value="BDG05333.1"/>
    <property type="molecule type" value="Genomic_DNA"/>
</dbReference>
<feature type="domain" description="GAF" evidence="2">
    <location>
        <begin position="31"/>
        <end position="184"/>
    </location>
</feature>
<sequence length="649" mass="69692">MKALLEQLRADPARLRLERLERLQDLTAALSAAATPEDVARLIFDRGLGLVGARAVTLFWERETGALELVHGLGLSDEFAHRYRRIAADAALPCAEAYRTGAPVWLGTLAAIRERFPDVASLVASEGDVAWAAIPLVADRSRGALGLRFDSERVFDAEERDFVIAVAQQCAQALERARLYEAQKRLADRLQALQTVTGALSAALLPAEVAAVVFRGLLGLGAQEGAIFYRTPDDRLELLFGHGDDPGLRERLAAVPLGAHAPHTDALERGEPIFLDDADAIAAAYPELEPGRARRHEGAWVAVPLRMESRSVGVLALTFPEGRRLGDEDRSFVLALAQQAAQALERARLFESQRRLTERLTQIHSTAAALSGAATPRGVAEAAFRGLAALGATAADLHALERPDRLVLLARHGVSVVPVGTVVPIDTPGPAAEVVRTGKALWLESPEEITGRFPELEDQRAERGEGAWAVVPLLAGGETLGALTVGFPAPHRFEPDEKAFVRMLAIPCAQALERARLYEAASRHRAEAEWNAATLDAALAAAPIGLALFDREMRFLRVSAHLARITGSSPEAHVGRSVREILPGFPGEALDDAFRKVIASGAPYDVVVEGETPAFPGTTRRFLATYYPVRVGGEVVAVGAVVREEGDPG</sequence>
<dbReference type="SUPFAM" id="SSF55781">
    <property type="entry name" value="GAF domain-like"/>
    <property type="match status" value="3"/>
</dbReference>
<dbReference type="Proteomes" id="UP001162891">
    <property type="component" value="Chromosome"/>
</dbReference>
<gene>
    <name evidence="4" type="ORF">AMOR_43290</name>
</gene>
<dbReference type="SMART" id="SM00065">
    <property type="entry name" value="GAF"/>
    <property type="match status" value="3"/>
</dbReference>
<keyword evidence="1" id="KW-0378">Hydrolase</keyword>
<dbReference type="InterPro" id="IPR029016">
    <property type="entry name" value="GAF-like_dom_sf"/>
</dbReference>
<evidence type="ECO:0000259" key="2">
    <source>
        <dbReference type="SMART" id="SM00065"/>
    </source>
</evidence>
<dbReference type="InterPro" id="IPR052016">
    <property type="entry name" value="Bact_Sigma-Reg"/>
</dbReference>
<protein>
    <recommendedName>
        <fullName evidence="6">GAF domain-containing protein</fullName>
    </recommendedName>
</protein>
<evidence type="ECO:0000313" key="4">
    <source>
        <dbReference type="EMBL" id="BDG05333.1"/>
    </source>
</evidence>
<evidence type="ECO:0000256" key="1">
    <source>
        <dbReference type="ARBA" id="ARBA00022801"/>
    </source>
</evidence>
<evidence type="ECO:0008006" key="6">
    <source>
        <dbReference type="Google" id="ProtNLM"/>
    </source>
</evidence>
<dbReference type="InterPro" id="IPR000014">
    <property type="entry name" value="PAS"/>
</dbReference>
<dbReference type="CDD" id="cd00130">
    <property type="entry name" value="PAS"/>
    <property type="match status" value="1"/>
</dbReference>
<feature type="domain" description="GAF" evidence="2">
    <location>
        <begin position="385"/>
        <end position="522"/>
    </location>
</feature>
<feature type="domain" description="GAF" evidence="2">
    <location>
        <begin position="201"/>
        <end position="354"/>
    </location>
</feature>
<name>A0ABM7X0K8_9BACT</name>
<dbReference type="InterPro" id="IPR013656">
    <property type="entry name" value="PAS_4"/>
</dbReference>
<dbReference type="InterPro" id="IPR003018">
    <property type="entry name" value="GAF"/>
</dbReference>
<organism evidence="4 5">
    <name type="scientific">Anaeromyxobacter oryzae</name>
    <dbReference type="NCBI Taxonomy" id="2918170"/>
    <lineage>
        <taxon>Bacteria</taxon>
        <taxon>Pseudomonadati</taxon>
        <taxon>Myxococcota</taxon>
        <taxon>Myxococcia</taxon>
        <taxon>Myxococcales</taxon>
        <taxon>Cystobacterineae</taxon>
        <taxon>Anaeromyxobacteraceae</taxon>
        <taxon>Anaeromyxobacter</taxon>
    </lineage>
</organism>
<proteinExistence type="predicted"/>
<keyword evidence="5" id="KW-1185">Reference proteome</keyword>
<dbReference type="Gene3D" id="3.30.450.40">
    <property type="match status" value="3"/>
</dbReference>
<dbReference type="PANTHER" id="PTHR43156:SF2">
    <property type="entry name" value="STAGE II SPORULATION PROTEIN E"/>
    <property type="match status" value="1"/>
</dbReference>
<reference evidence="5" key="1">
    <citation type="journal article" date="2022" name="Int. J. Syst. Evol. Microbiol.">
        <title>Anaeromyxobacter oryzae sp. nov., Anaeromyxobacter diazotrophicus sp. nov. and Anaeromyxobacter paludicola sp. nov., isolated from paddy soils.</title>
        <authorList>
            <person name="Itoh H."/>
            <person name="Xu Z."/>
            <person name="Mise K."/>
            <person name="Masuda Y."/>
            <person name="Ushijima N."/>
            <person name="Hayakawa C."/>
            <person name="Shiratori Y."/>
            <person name="Senoo K."/>
        </authorList>
    </citation>
    <scope>NUCLEOTIDE SEQUENCE [LARGE SCALE GENOMIC DNA]</scope>
    <source>
        <strain evidence="5">Red232</strain>
    </source>
</reference>
<dbReference type="SUPFAM" id="SSF55785">
    <property type="entry name" value="PYP-like sensor domain (PAS domain)"/>
    <property type="match status" value="1"/>
</dbReference>
<dbReference type="RefSeq" id="WP_248354034.1">
    <property type="nucleotide sequence ID" value="NZ_AP025591.1"/>
</dbReference>